<evidence type="ECO:0000256" key="1">
    <source>
        <dbReference type="SAM" id="MobiDB-lite"/>
    </source>
</evidence>
<dbReference type="AlphaFoldDB" id="A0A8J2QZV3"/>
<evidence type="ECO:0000313" key="3">
    <source>
        <dbReference type="Proteomes" id="UP000789524"/>
    </source>
</evidence>
<evidence type="ECO:0000313" key="2">
    <source>
        <dbReference type="EMBL" id="CAG9575773.1"/>
    </source>
</evidence>
<feature type="region of interest" description="Disordered" evidence="1">
    <location>
        <begin position="1"/>
        <end position="53"/>
    </location>
</feature>
<gene>
    <name evidence="2" type="ORF">DCHRY22_LOCUS11608</name>
</gene>
<name>A0A8J2QZV3_9NEOP</name>
<comment type="caution">
    <text evidence="2">The sequence shown here is derived from an EMBL/GenBank/DDBJ whole genome shotgun (WGS) entry which is preliminary data.</text>
</comment>
<organism evidence="2 3">
    <name type="scientific">Danaus chrysippus</name>
    <name type="common">African queen</name>
    <dbReference type="NCBI Taxonomy" id="151541"/>
    <lineage>
        <taxon>Eukaryota</taxon>
        <taxon>Metazoa</taxon>
        <taxon>Ecdysozoa</taxon>
        <taxon>Arthropoda</taxon>
        <taxon>Hexapoda</taxon>
        <taxon>Insecta</taxon>
        <taxon>Pterygota</taxon>
        <taxon>Neoptera</taxon>
        <taxon>Endopterygota</taxon>
        <taxon>Lepidoptera</taxon>
        <taxon>Glossata</taxon>
        <taxon>Ditrysia</taxon>
        <taxon>Papilionoidea</taxon>
        <taxon>Nymphalidae</taxon>
        <taxon>Danainae</taxon>
        <taxon>Danaini</taxon>
        <taxon>Danaina</taxon>
        <taxon>Danaus</taxon>
        <taxon>Anosia</taxon>
    </lineage>
</organism>
<protein>
    <submittedName>
        <fullName evidence="2">(African queen) hypothetical protein</fullName>
    </submittedName>
</protein>
<reference evidence="2" key="1">
    <citation type="submission" date="2021-09" db="EMBL/GenBank/DDBJ databases">
        <authorList>
            <person name="Martin H S."/>
        </authorList>
    </citation>
    <scope>NUCLEOTIDE SEQUENCE</scope>
</reference>
<feature type="compositionally biased region" description="Polar residues" evidence="1">
    <location>
        <begin position="21"/>
        <end position="33"/>
    </location>
</feature>
<accession>A0A8J2QZV3</accession>
<keyword evidence="3" id="KW-1185">Reference proteome</keyword>
<dbReference type="Proteomes" id="UP000789524">
    <property type="component" value="Unassembled WGS sequence"/>
</dbReference>
<dbReference type="EMBL" id="CAKASE010000074">
    <property type="protein sequence ID" value="CAG9575773.1"/>
    <property type="molecule type" value="Genomic_DNA"/>
</dbReference>
<sequence length="66" mass="7469">MHTTRSQWRRSRYARDDRNSSELASSNVNTDDLTLNAPLPAPPPRASEPPASVKYQVHCLNTNTYI</sequence>
<proteinExistence type="predicted"/>